<dbReference type="Gene3D" id="3.30.70.270">
    <property type="match status" value="1"/>
</dbReference>
<evidence type="ECO:0000313" key="3">
    <source>
        <dbReference type="Proteomes" id="UP000257109"/>
    </source>
</evidence>
<accession>A0A371HZ37</accession>
<evidence type="ECO:0000313" key="2">
    <source>
        <dbReference type="EMBL" id="RDY08050.1"/>
    </source>
</evidence>
<dbReference type="EMBL" id="QJKJ01001349">
    <property type="protein sequence ID" value="RDY08050.1"/>
    <property type="molecule type" value="Genomic_DNA"/>
</dbReference>
<feature type="domain" description="Reverse transcriptase/retrotransposon-derived protein RNase H-like" evidence="1">
    <location>
        <begin position="33"/>
        <end position="104"/>
    </location>
</feature>
<gene>
    <name evidence="2" type="primary">NYNRIN</name>
    <name evidence="2" type="ORF">CR513_07764</name>
</gene>
<dbReference type="Proteomes" id="UP000257109">
    <property type="component" value="Unassembled WGS sequence"/>
</dbReference>
<protein>
    <submittedName>
        <fullName evidence="2">Protein NYNRIN</fullName>
    </submittedName>
</protein>
<dbReference type="PANTHER" id="PTHR33064">
    <property type="entry name" value="POL PROTEIN"/>
    <property type="match status" value="1"/>
</dbReference>
<dbReference type="STRING" id="157652.A0A371HZ37"/>
<dbReference type="InterPro" id="IPR043502">
    <property type="entry name" value="DNA/RNA_pol_sf"/>
</dbReference>
<organism evidence="2 3">
    <name type="scientific">Mucuna pruriens</name>
    <name type="common">Velvet bean</name>
    <name type="synonym">Dolichos pruriens</name>
    <dbReference type="NCBI Taxonomy" id="157652"/>
    <lineage>
        <taxon>Eukaryota</taxon>
        <taxon>Viridiplantae</taxon>
        <taxon>Streptophyta</taxon>
        <taxon>Embryophyta</taxon>
        <taxon>Tracheophyta</taxon>
        <taxon>Spermatophyta</taxon>
        <taxon>Magnoliopsida</taxon>
        <taxon>eudicotyledons</taxon>
        <taxon>Gunneridae</taxon>
        <taxon>Pentapetalae</taxon>
        <taxon>rosids</taxon>
        <taxon>fabids</taxon>
        <taxon>Fabales</taxon>
        <taxon>Fabaceae</taxon>
        <taxon>Papilionoideae</taxon>
        <taxon>50 kb inversion clade</taxon>
        <taxon>NPAAA clade</taxon>
        <taxon>indigoferoid/millettioid clade</taxon>
        <taxon>Phaseoleae</taxon>
        <taxon>Mucuna</taxon>
    </lineage>
</organism>
<dbReference type="InterPro" id="IPR051320">
    <property type="entry name" value="Viral_Replic_Matur_Polypro"/>
</dbReference>
<sequence length="116" mass="13204">MGRVVALSRFISRVSKIATPVLNTLKKGRNFTWTLECEEAFLRMKAMLATPPILVRPELGWPLHLYISVTETAISVVLIQEREKEQCPVYFISKTLQGPEKRFTHPVGPEEAGPRR</sequence>
<dbReference type="InterPro" id="IPR041577">
    <property type="entry name" value="RT_RNaseH_2"/>
</dbReference>
<proteinExistence type="predicted"/>
<keyword evidence="3" id="KW-1185">Reference proteome</keyword>
<feature type="non-terminal residue" evidence="2">
    <location>
        <position position="1"/>
    </location>
</feature>
<dbReference type="OrthoDB" id="1938451at2759"/>
<name>A0A371HZ37_MUCPR</name>
<comment type="caution">
    <text evidence="2">The sequence shown here is derived from an EMBL/GenBank/DDBJ whole genome shotgun (WGS) entry which is preliminary data.</text>
</comment>
<reference evidence="2" key="1">
    <citation type="submission" date="2018-05" db="EMBL/GenBank/DDBJ databases">
        <title>Draft genome of Mucuna pruriens seed.</title>
        <authorList>
            <person name="Nnadi N.E."/>
            <person name="Vos R."/>
            <person name="Hasami M.H."/>
            <person name="Devisetty U.K."/>
            <person name="Aguiy J.C."/>
        </authorList>
    </citation>
    <scope>NUCLEOTIDE SEQUENCE [LARGE SCALE GENOMIC DNA]</scope>
    <source>
        <strain evidence="2">JCA_2017</strain>
    </source>
</reference>
<evidence type="ECO:0000259" key="1">
    <source>
        <dbReference type="Pfam" id="PF17919"/>
    </source>
</evidence>
<dbReference type="PANTHER" id="PTHR33064:SF37">
    <property type="entry name" value="RIBONUCLEASE H"/>
    <property type="match status" value="1"/>
</dbReference>
<dbReference type="SUPFAM" id="SSF56672">
    <property type="entry name" value="DNA/RNA polymerases"/>
    <property type="match status" value="1"/>
</dbReference>
<dbReference type="Pfam" id="PF17919">
    <property type="entry name" value="RT_RNaseH_2"/>
    <property type="match status" value="1"/>
</dbReference>
<dbReference type="InterPro" id="IPR043128">
    <property type="entry name" value="Rev_trsase/Diguanyl_cyclase"/>
</dbReference>
<dbReference type="AlphaFoldDB" id="A0A371HZ37"/>